<keyword evidence="7" id="KW-0788">Thiol protease</keyword>
<dbReference type="VEuPathDB" id="MicrosporidiaDB:CWI39_1446p0010"/>
<comment type="catalytic activity">
    <reaction evidence="1">
        <text>Thiol-dependent hydrolysis of ester, thioester, amide, peptide and isopeptide bonds formed by the C-terminal Gly of ubiquitin (a 76-residue protein attached to proteins as an intracellular targeting signal).</text>
        <dbReference type="EC" id="3.4.19.12"/>
    </reaction>
</comment>
<keyword evidence="6 9" id="KW-0378">Hydrolase</keyword>
<dbReference type="STRING" id="148818.A0A4Q9L2Z0"/>
<comment type="caution">
    <text evidence="9">The sequence shown here is derived from an EMBL/GenBank/DDBJ whole genome shotgun (WGS) entry which is preliminary data.</text>
</comment>
<dbReference type="InterPro" id="IPR028889">
    <property type="entry name" value="USP"/>
</dbReference>
<keyword evidence="10" id="KW-1185">Reference proteome</keyword>
<keyword evidence="5" id="KW-0833">Ubl conjugation pathway</keyword>
<dbReference type="Gene3D" id="3.30.2230.10">
    <property type="entry name" value="DUSP-like"/>
    <property type="match status" value="1"/>
</dbReference>
<dbReference type="InterPro" id="IPR038765">
    <property type="entry name" value="Papain-like_cys_pep_sf"/>
</dbReference>
<dbReference type="Pfam" id="PF00443">
    <property type="entry name" value="UCH"/>
    <property type="match status" value="1"/>
</dbReference>
<organism evidence="9 10">
    <name type="scientific">Hamiltosporidium magnivora</name>
    <dbReference type="NCBI Taxonomy" id="148818"/>
    <lineage>
        <taxon>Eukaryota</taxon>
        <taxon>Fungi</taxon>
        <taxon>Fungi incertae sedis</taxon>
        <taxon>Microsporidia</taxon>
        <taxon>Dubosqiidae</taxon>
        <taxon>Hamiltosporidium</taxon>
    </lineage>
</organism>
<dbReference type="Proteomes" id="UP000291404">
    <property type="component" value="Unassembled WGS sequence"/>
</dbReference>
<evidence type="ECO:0000256" key="7">
    <source>
        <dbReference type="ARBA" id="ARBA00022807"/>
    </source>
</evidence>
<dbReference type="SUPFAM" id="SSF54001">
    <property type="entry name" value="Cysteine proteinases"/>
    <property type="match status" value="1"/>
</dbReference>
<dbReference type="PROSITE" id="PS00972">
    <property type="entry name" value="USP_1"/>
    <property type="match status" value="1"/>
</dbReference>
<dbReference type="GO" id="GO:0016579">
    <property type="term" value="P:protein deubiquitination"/>
    <property type="evidence" value="ECO:0007669"/>
    <property type="project" value="InterPro"/>
</dbReference>
<dbReference type="PANTHER" id="PTHR21646:SF24">
    <property type="entry name" value="UBIQUITIN CARBOXYL-TERMINAL HYDROLASE"/>
    <property type="match status" value="1"/>
</dbReference>
<evidence type="ECO:0000256" key="1">
    <source>
        <dbReference type="ARBA" id="ARBA00000707"/>
    </source>
</evidence>
<proteinExistence type="inferred from homology"/>
<gene>
    <name evidence="9" type="ORF">CWI36_1402p0020</name>
</gene>
<protein>
    <recommendedName>
        <fullName evidence="3">ubiquitinyl hydrolase 1</fullName>
        <ecNumber evidence="3">3.4.19.12</ecNumber>
    </recommendedName>
</protein>
<sequence length="722" mass="85169">MTPAPIPMTDLKYSRALKNENIKNGQKWYAVNKEMLKGEKGTSKFVKNSYLVDQNGRINPKYKKGVDYDFVSAEDWEIFKKNGFEVEIERKVIETEKGFVLEENPVLVTFYFEKADLNVFENCNEDVEVSDRFVRKCTLVSSEDFIFSVVETLFLDKMPLQEFKEKYEVRKPNSEKICPEQKFKYLNSDEIKLIISSKRKNLNTSLIFLKQKGSGLCGLFNLGNTCFMNSGIQCLNVYEEFIHYFIEESYKMHINKENPLGSKGRLAIAFSDLLREMWLENKTVVMPGAFKRVLGNETGKFVDFQEQDATELLDYILNFLHEDLCYGTNSKKEIIEENPKEYWKKYLEVNRSIITELFYGQVLSSLECMECGEVGKKYEPFMYLTVPIPEKKKFHFGVFLSFDSDNRIPIKILAEIDWTVEELKKAIKLRYATKLDILCVSVKNNKIVEILKESTKLSSVKTNIYCYEIDKEWSPENYIWLNIKILAYIFLNYNFNFIFLLKLENNTVEHIYEKIVSKIEPFINSSNIVFGYEKWKDKFEVKFSKKEKNINNFGFVTAFFKDSEFTDLFGKNFNIEKNLVNETEKNLNIYDCIELFTKKEILKGVEAVFCEKCNKSTNRSKKLDIVYLPKYFIVHLKRFCYYKGYEEKIGIFIDFPLEDLRIGNYKYNCRAICNHYELGAGAGHYTAYIKREEWYCMNDSIVMKINDVKKENAYILFYEREE</sequence>
<accession>A0A4Q9L2Z0</accession>
<evidence type="ECO:0000256" key="3">
    <source>
        <dbReference type="ARBA" id="ARBA00012759"/>
    </source>
</evidence>
<reference evidence="9 10" key="1">
    <citation type="submission" date="2017-12" db="EMBL/GenBank/DDBJ databases">
        <authorList>
            <person name="Pombert J.-F."/>
            <person name="Haag K.L."/>
            <person name="Ebert D."/>
        </authorList>
    </citation>
    <scope>NUCLEOTIDE SEQUENCE [LARGE SCALE GENOMIC DNA]</scope>
    <source>
        <strain evidence="9">BE-OM-2</strain>
    </source>
</reference>
<evidence type="ECO:0000256" key="2">
    <source>
        <dbReference type="ARBA" id="ARBA00009085"/>
    </source>
</evidence>
<evidence type="ECO:0000313" key="10">
    <source>
        <dbReference type="Proteomes" id="UP000291404"/>
    </source>
</evidence>
<dbReference type="PANTHER" id="PTHR21646">
    <property type="entry name" value="UBIQUITIN CARBOXYL-TERMINAL HYDROLASE"/>
    <property type="match status" value="1"/>
</dbReference>
<dbReference type="PROSITE" id="PS50235">
    <property type="entry name" value="USP_3"/>
    <property type="match status" value="1"/>
</dbReference>
<dbReference type="VEuPathDB" id="MicrosporidiaDB:CWI36_1402p0020"/>
<dbReference type="Gene3D" id="3.90.70.10">
    <property type="entry name" value="Cysteine proteinases"/>
    <property type="match status" value="2"/>
</dbReference>
<dbReference type="GO" id="GO:0004843">
    <property type="term" value="F:cysteine-type deubiquitinase activity"/>
    <property type="evidence" value="ECO:0007669"/>
    <property type="project" value="UniProtKB-EC"/>
</dbReference>
<evidence type="ECO:0000256" key="4">
    <source>
        <dbReference type="ARBA" id="ARBA00022670"/>
    </source>
</evidence>
<evidence type="ECO:0000256" key="5">
    <source>
        <dbReference type="ARBA" id="ARBA00022786"/>
    </source>
</evidence>
<name>A0A4Q9L2Z0_9MICR</name>
<dbReference type="GO" id="GO:0006508">
    <property type="term" value="P:proteolysis"/>
    <property type="evidence" value="ECO:0007669"/>
    <property type="project" value="UniProtKB-KW"/>
</dbReference>
<dbReference type="InterPro" id="IPR035927">
    <property type="entry name" value="DUSP-like_sf"/>
</dbReference>
<keyword evidence="4" id="KW-0645">Protease</keyword>
<dbReference type="EC" id="3.4.19.12" evidence="3"/>
<dbReference type="InterPro" id="IPR001394">
    <property type="entry name" value="Peptidase_C19_UCH"/>
</dbReference>
<dbReference type="EMBL" id="PITI01001402">
    <property type="protein sequence ID" value="TBU01231.1"/>
    <property type="molecule type" value="Genomic_DNA"/>
</dbReference>
<dbReference type="AlphaFoldDB" id="A0A4Q9L2Z0"/>
<dbReference type="InterPro" id="IPR050185">
    <property type="entry name" value="Ub_carboxyl-term_hydrolase"/>
</dbReference>
<evidence type="ECO:0000313" key="9">
    <source>
        <dbReference type="EMBL" id="TBU01231.1"/>
    </source>
</evidence>
<evidence type="ECO:0000256" key="6">
    <source>
        <dbReference type="ARBA" id="ARBA00022801"/>
    </source>
</evidence>
<evidence type="ECO:0000259" key="8">
    <source>
        <dbReference type="PROSITE" id="PS50235"/>
    </source>
</evidence>
<comment type="similarity">
    <text evidence="2">Belongs to the peptidase C19 family.</text>
</comment>
<feature type="domain" description="USP" evidence="8">
    <location>
        <begin position="217"/>
        <end position="721"/>
    </location>
</feature>
<dbReference type="InterPro" id="IPR018200">
    <property type="entry name" value="USP_CS"/>
</dbReference>